<evidence type="ECO:0000313" key="2">
    <source>
        <dbReference type="EMBL" id="MBM7658537.1"/>
    </source>
</evidence>
<keyword evidence="1" id="KW-0732">Signal</keyword>
<dbReference type="RefSeq" id="WP_205007093.1">
    <property type="nucleotide sequence ID" value="NZ_CBCRXA010000017.1"/>
</dbReference>
<accession>A0ABS2Q9S9</accession>
<sequence length="47" mass="5115">MNQMKRRLVIGFMLTVLGIAAVTATFDGEKQTADAPITGFSIIHPPR</sequence>
<keyword evidence="3" id="KW-1185">Reference proteome</keyword>
<name>A0ABS2Q9S9_9BACL</name>
<comment type="caution">
    <text evidence="2">The sequence shown here is derived from an EMBL/GenBank/DDBJ whole genome shotgun (WGS) entry which is preliminary data.</text>
</comment>
<gene>
    <name evidence="2" type="ORF">JOC27_001990</name>
</gene>
<organism evidence="2 3">
    <name type="scientific">Sporolactobacillus spathodeae</name>
    <dbReference type="NCBI Taxonomy" id="1465502"/>
    <lineage>
        <taxon>Bacteria</taxon>
        <taxon>Bacillati</taxon>
        <taxon>Bacillota</taxon>
        <taxon>Bacilli</taxon>
        <taxon>Bacillales</taxon>
        <taxon>Sporolactobacillaceae</taxon>
        <taxon>Sporolactobacillus</taxon>
    </lineage>
</organism>
<proteinExistence type="predicted"/>
<dbReference type="Proteomes" id="UP000823201">
    <property type="component" value="Unassembled WGS sequence"/>
</dbReference>
<protein>
    <submittedName>
        <fullName evidence="2">Uncharacterized protein</fullName>
    </submittedName>
</protein>
<feature type="chain" id="PRO_5047368076" evidence="1">
    <location>
        <begin position="24"/>
        <end position="47"/>
    </location>
</feature>
<dbReference type="EMBL" id="JAFBEV010000018">
    <property type="protein sequence ID" value="MBM7658537.1"/>
    <property type="molecule type" value="Genomic_DNA"/>
</dbReference>
<evidence type="ECO:0000313" key="3">
    <source>
        <dbReference type="Proteomes" id="UP000823201"/>
    </source>
</evidence>
<evidence type="ECO:0000256" key="1">
    <source>
        <dbReference type="SAM" id="SignalP"/>
    </source>
</evidence>
<reference evidence="2 3" key="1">
    <citation type="submission" date="2021-01" db="EMBL/GenBank/DDBJ databases">
        <title>Genomic Encyclopedia of Type Strains, Phase IV (KMG-IV): sequencing the most valuable type-strain genomes for metagenomic binning, comparative biology and taxonomic classification.</title>
        <authorList>
            <person name="Goeker M."/>
        </authorList>
    </citation>
    <scope>NUCLEOTIDE SEQUENCE [LARGE SCALE GENOMIC DNA]</scope>
    <source>
        <strain evidence="2 3">DSM 100968</strain>
    </source>
</reference>
<feature type="signal peptide" evidence="1">
    <location>
        <begin position="1"/>
        <end position="23"/>
    </location>
</feature>